<feature type="transmembrane region" description="Helical" evidence="4">
    <location>
        <begin position="502"/>
        <end position="521"/>
    </location>
</feature>
<feature type="domain" description="Thioester reductase (TE)" evidence="6">
    <location>
        <begin position="20"/>
        <end position="289"/>
    </location>
</feature>
<keyword evidence="7" id="KW-1185">Reference proteome</keyword>
<sequence length="522" mass="59245">MAESDSSPIAEFFQDRGVLITGATGFMGKVLVEKLLCCCSGVKTIYLLLRSKGGRNSRMRLEELLNAEIFRNIRKKQPHLLSKLVPVHGDIILPGFGLRPSDMTLIANEVSVVFHSAATVKFDEPLKRSVEMNIIGTRRLVEVCHKMPLLVALIHVSTAYCNCDRDEVDEIVYPPPANPQKVIDALEWMDEDLVALITPKLLGNRPNTYTYTKALAENILVEECGSLPVAIIRPSIVTAAWKDPLPGWIDNFNGPSGLIVATGKGVLRSMLCQPCGTADLIPVDVVINLVISVAWYTATKRPNNIMVYHCTSGSQNRLTWGELESLIFPLVYAHPSKEVLRYPGGSFKSNRLRNEISVFFNHQVPAQILDFMARILGRKPNLGLERMVQLYSRLNRAVSCLEFFTTHEWTFHNSNAETLYEQLVGKDKKNFDFSIKSLNWPSYFEDYVLGTRKYLLKEDPSTLPAARKNLKRMYLYSQLTNILFLLGIWRLLMIRSNITRRLLWFFLSIAVRLYRLFPVSFI</sequence>
<keyword evidence="4" id="KW-0521">NADP</keyword>
<dbReference type="EC" id="1.2.1.84" evidence="4"/>
<dbReference type="Pfam" id="PF03015">
    <property type="entry name" value="Sterile"/>
    <property type="match status" value="1"/>
</dbReference>
<feature type="domain" description="Fatty acyl-CoA reductase C-terminal" evidence="5">
    <location>
        <begin position="362"/>
        <end position="458"/>
    </location>
</feature>
<evidence type="ECO:0000256" key="4">
    <source>
        <dbReference type="RuleBase" id="RU363097"/>
    </source>
</evidence>
<gene>
    <name evidence="8 9" type="primary">LOC106458904</name>
</gene>
<evidence type="ECO:0000313" key="7">
    <source>
        <dbReference type="Proteomes" id="UP000694941"/>
    </source>
</evidence>
<dbReference type="RefSeq" id="XP_022240974.1">
    <property type="nucleotide sequence ID" value="XM_022385266.1"/>
</dbReference>
<keyword evidence="3 4" id="KW-0443">Lipid metabolism</keyword>
<reference evidence="8 9" key="1">
    <citation type="submission" date="2025-05" db="UniProtKB">
        <authorList>
            <consortium name="RefSeq"/>
        </authorList>
    </citation>
    <scope>IDENTIFICATION</scope>
    <source>
        <tissue evidence="8 9">Muscle</tissue>
    </source>
</reference>
<keyword evidence="4" id="KW-0560">Oxidoreductase</keyword>
<evidence type="ECO:0000256" key="2">
    <source>
        <dbReference type="ARBA" id="ARBA00022516"/>
    </source>
</evidence>
<comment type="function">
    <text evidence="4">Catalyzes the reduction of fatty acyl-CoA to fatty alcohols.</text>
</comment>
<dbReference type="Proteomes" id="UP000694941">
    <property type="component" value="Unplaced"/>
</dbReference>
<organism evidence="7 8">
    <name type="scientific">Limulus polyphemus</name>
    <name type="common">Atlantic horseshoe crab</name>
    <dbReference type="NCBI Taxonomy" id="6850"/>
    <lineage>
        <taxon>Eukaryota</taxon>
        <taxon>Metazoa</taxon>
        <taxon>Ecdysozoa</taxon>
        <taxon>Arthropoda</taxon>
        <taxon>Chelicerata</taxon>
        <taxon>Merostomata</taxon>
        <taxon>Xiphosura</taxon>
        <taxon>Limulidae</taxon>
        <taxon>Limulus</taxon>
    </lineage>
</organism>
<dbReference type="PANTHER" id="PTHR11011:SF116">
    <property type="entry name" value="FATTY ACYL-COA REDUCTASE CG5065-RELATED"/>
    <property type="match status" value="1"/>
</dbReference>
<protein>
    <recommendedName>
        <fullName evidence="4">Fatty acyl-CoA reductase</fullName>
        <ecNumber evidence="4">1.2.1.84</ecNumber>
    </recommendedName>
</protein>
<dbReference type="InterPro" id="IPR026055">
    <property type="entry name" value="FAR"/>
</dbReference>
<dbReference type="InterPro" id="IPR033640">
    <property type="entry name" value="FAR_C"/>
</dbReference>
<name>A0ABM1SBG9_LIMPO</name>
<evidence type="ECO:0000256" key="1">
    <source>
        <dbReference type="ARBA" id="ARBA00005928"/>
    </source>
</evidence>
<dbReference type="CDD" id="cd09071">
    <property type="entry name" value="FAR_C"/>
    <property type="match status" value="1"/>
</dbReference>
<comment type="catalytic activity">
    <reaction evidence="4">
        <text>a long-chain fatty acyl-CoA + 2 NADPH + 2 H(+) = a long-chain primary fatty alcohol + 2 NADP(+) + CoA</text>
        <dbReference type="Rhea" id="RHEA:52716"/>
        <dbReference type="ChEBI" id="CHEBI:15378"/>
        <dbReference type="ChEBI" id="CHEBI:57287"/>
        <dbReference type="ChEBI" id="CHEBI:57783"/>
        <dbReference type="ChEBI" id="CHEBI:58349"/>
        <dbReference type="ChEBI" id="CHEBI:77396"/>
        <dbReference type="ChEBI" id="CHEBI:83139"/>
        <dbReference type="EC" id="1.2.1.84"/>
    </reaction>
</comment>
<proteinExistence type="inferred from homology"/>
<evidence type="ECO:0000313" key="9">
    <source>
        <dbReference type="RefSeq" id="XP_022240975.1"/>
    </source>
</evidence>
<accession>A0ABM1SBG9</accession>
<dbReference type="RefSeq" id="XP_022240975.1">
    <property type="nucleotide sequence ID" value="XM_022385267.1"/>
</dbReference>
<dbReference type="SUPFAM" id="SSF51735">
    <property type="entry name" value="NAD(P)-binding Rossmann-fold domains"/>
    <property type="match status" value="1"/>
</dbReference>
<keyword evidence="4" id="KW-0812">Transmembrane</keyword>
<dbReference type="PANTHER" id="PTHR11011">
    <property type="entry name" value="MALE STERILITY PROTEIN 2-RELATED"/>
    <property type="match status" value="1"/>
</dbReference>
<keyword evidence="2 4" id="KW-0444">Lipid biosynthesis</keyword>
<evidence type="ECO:0000259" key="5">
    <source>
        <dbReference type="Pfam" id="PF03015"/>
    </source>
</evidence>
<dbReference type="CDD" id="cd05236">
    <property type="entry name" value="FAR-N_SDR_e"/>
    <property type="match status" value="1"/>
</dbReference>
<evidence type="ECO:0000313" key="8">
    <source>
        <dbReference type="RefSeq" id="XP_022240974.1"/>
    </source>
</evidence>
<evidence type="ECO:0000259" key="6">
    <source>
        <dbReference type="Pfam" id="PF07993"/>
    </source>
</evidence>
<evidence type="ECO:0000256" key="3">
    <source>
        <dbReference type="ARBA" id="ARBA00023098"/>
    </source>
</evidence>
<dbReference type="Gene3D" id="3.40.50.720">
    <property type="entry name" value="NAD(P)-binding Rossmann-like Domain"/>
    <property type="match status" value="1"/>
</dbReference>
<feature type="transmembrane region" description="Helical" evidence="4">
    <location>
        <begin position="473"/>
        <end position="493"/>
    </location>
</feature>
<comment type="similarity">
    <text evidence="1 4">Belongs to the fatty acyl-CoA reductase family.</text>
</comment>
<dbReference type="Pfam" id="PF07993">
    <property type="entry name" value="NAD_binding_4"/>
    <property type="match status" value="1"/>
</dbReference>
<keyword evidence="4" id="KW-1133">Transmembrane helix</keyword>
<dbReference type="InterPro" id="IPR036291">
    <property type="entry name" value="NAD(P)-bd_dom_sf"/>
</dbReference>
<dbReference type="GeneID" id="106458904"/>
<keyword evidence="4" id="KW-0472">Membrane</keyword>
<dbReference type="InterPro" id="IPR013120">
    <property type="entry name" value="FAR_NAD-bd"/>
</dbReference>